<feature type="region of interest" description="Disordered" evidence="1">
    <location>
        <begin position="1"/>
        <end position="38"/>
    </location>
</feature>
<evidence type="ECO:0000256" key="1">
    <source>
        <dbReference type="SAM" id="MobiDB-lite"/>
    </source>
</evidence>
<accession>A0A9P6HID4</accession>
<keyword evidence="3" id="KW-1185">Reference proteome</keyword>
<dbReference type="Proteomes" id="UP000736335">
    <property type="component" value="Unassembled WGS sequence"/>
</dbReference>
<organism evidence="2 3">
    <name type="scientific">Thelephora terrestris</name>
    <dbReference type="NCBI Taxonomy" id="56493"/>
    <lineage>
        <taxon>Eukaryota</taxon>
        <taxon>Fungi</taxon>
        <taxon>Dikarya</taxon>
        <taxon>Basidiomycota</taxon>
        <taxon>Agaricomycotina</taxon>
        <taxon>Agaricomycetes</taxon>
        <taxon>Thelephorales</taxon>
        <taxon>Thelephoraceae</taxon>
        <taxon>Thelephora</taxon>
    </lineage>
</organism>
<comment type="caution">
    <text evidence="2">The sequence shown here is derived from an EMBL/GenBank/DDBJ whole genome shotgun (WGS) entry which is preliminary data.</text>
</comment>
<sequence length="917" mass="100942">MTPQKPASYTTSSPSSPSTSATSRIPKARALPPTTDDEEPILSIGWVRQLGWSPSIFYHVQHITPGLQWVSPATASTVVRDVNRSTRSKHRSRGQTGQGGFPNRGTTQRRRSLLPTLPHLHRLPPLATSPRTKLYLPPRKKIRRDLGQQYLFFTDCSAHNRSHRAALSHVPSSGDRRGKWFTHEYQRDGKLIGQDPQDWNVVGQDRIREALRGISVHGGLHERQVRTNVLDSVWLAGRLPNLQPPSGGPGGQTSKLPTLRRFTLTATAVGKIEEGKIAHPISKQLEISSHVVIPTGNQQPRRAIPTTAPRRLTMPSDQFLHTVYLNRPGKLPGTQSKYFSSRLLDMEQSTPPTPFNYHPLDSNAINPVATLPVDALTCVCEQLESSSAKDVTMLKHEVNQTNYSARRFNTRRPLNFSRGSLNPFLLSFSPSPAVALPACGCSHPPSPTITSDQDLGCRALSLMEEVGFAIPHPRRTSLITANENTHNAGHYIQLFPQGDVSFHYLSRPQPTRHPFTFASWLPVTNARSPLSRSKVTAARKSFAQAVARNRNRERLWVCRPDTRTACRFTFSSRHPFKKAAPPDDNIAPLESDCVSVNASSDIPSMGGSRTIAIPTLSNPTTRVFFPIRSPSLAIERSAGEIVPADDPMDAYEDETVPHGSRLPFVAISSREHSTYRSRRRGSRGSDGSSAAEVLQYLVNPDVRATNPPTGEGTQTFDPITGVPIQPQHSRTSIADIRLNDIPEDIGSPTGPTDTPNGLHGGTAPGVSTRAPSNPLRPIRTRGAFIIGNGAPIKIDDSLEVHLRDGADGQISFVPFCITSTAIYEVSRVLKFFPSTDVVVRDTHNQQQYGREVGSACRDVEELSDYPTTSKRHNRYLNSKSDGNQNRVSMDGAVGRQTTESTQFNGPEVRNLCLRVTV</sequence>
<feature type="region of interest" description="Disordered" evidence="1">
    <location>
        <begin position="866"/>
        <end position="889"/>
    </location>
</feature>
<feature type="compositionally biased region" description="Polar residues" evidence="1">
    <location>
        <begin position="706"/>
        <end position="717"/>
    </location>
</feature>
<evidence type="ECO:0000313" key="3">
    <source>
        <dbReference type="Proteomes" id="UP000736335"/>
    </source>
</evidence>
<feature type="compositionally biased region" description="Low complexity" evidence="1">
    <location>
        <begin position="1"/>
        <end position="23"/>
    </location>
</feature>
<name>A0A9P6HID4_9AGAM</name>
<reference evidence="2" key="2">
    <citation type="submission" date="2020-11" db="EMBL/GenBank/DDBJ databases">
        <authorList>
            <consortium name="DOE Joint Genome Institute"/>
            <person name="Kuo A."/>
            <person name="Miyauchi S."/>
            <person name="Kiss E."/>
            <person name="Drula E."/>
            <person name="Kohler A."/>
            <person name="Sanchez-Garcia M."/>
            <person name="Andreopoulos B."/>
            <person name="Barry K.W."/>
            <person name="Bonito G."/>
            <person name="Buee M."/>
            <person name="Carver A."/>
            <person name="Chen C."/>
            <person name="Cichocki N."/>
            <person name="Clum A."/>
            <person name="Culley D."/>
            <person name="Crous P.W."/>
            <person name="Fauchery L."/>
            <person name="Girlanda M."/>
            <person name="Hayes R."/>
            <person name="Keri Z."/>
            <person name="Labutti K."/>
            <person name="Lipzen A."/>
            <person name="Lombard V."/>
            <person name="Magnuson J."/>
            <person name="Maillard F."/>
            <person name="Morin E."/>
            <person name="Murat C."/>
            <person name="Nolan M."/>
            <person name="Ohm R."/>
            <person name="Pangilinan J."/>
            <person name="Pereira M."/>
            <person name="Perotto S."/>
            <person name="Peter M."/>
            <person name="Riley R."/>
            <person name="Sitrit Y."/>
            <person name="Stielow B."/>
            <person name="Szollosi G."/>
            <person name="Zifcakova L."/>
            <person name="Stursova M."/>
            <person name="Spatafora J.W."/>
            <person name="Tedersoo L."/>
            <person name="Vaario L.-M."/>
            <person name="Yamada A."/>
            <person name="Yan M."/>
            <person name="Wang P."/>
            <person name="Xu J."/>
            <person name="Bruns T."/>
            <person name="Baldrian P."/>
            <person name="Vilgalys R."/>
            <person name="Henrissat B."/>
            <person name="Grigoriev I.V."/>
            <person name="Hibbett D."/>
            <person name="Nagy L.G."/>
            <person name="Martin F.M."/>
        </authorList>
    </citation>
    <scope>NUCLEOTIDE SEQUENCE</scope>
    <source>
        <strain evidence="2">UH-Tt-Lm1</strain>
    </source>
</reference>
<feature type="region of interest" description="Disordered" evidence="1">
    <location>
        <begin position="80"/>
        <end position="109"/>
    </location>
</feature>
<proteinExistence type="predicted"/>
<dbReference type="EMBL" id="WIUZ02000005">
    <property type="protein sequence ID" value="KAF9786640.1"/>
    <property type="molecule type" value="Genomic_DNA"/>
</dbReference>
<feature type="region of interest" description="Disordered" evidence="1">
    <location>
        <begin position="668"/>
        <end position="726"/>
    </location>
</feature>
<dbReference type="AlphaFoldDB" id="A0A9P6HID4"/>
<evidence type="ECO:0000313" key="2">
    <source>
        <dbReference type="EMBL" id="KAF9786640.1"/>
    </source>
</evidence>
<feature type="compositionally biased region" description="Polar residues" evidence="1">
    <location>
        <begin position="875"/>
        <end position="887"/>
    </location>
</feature>
<reference evidence="2" key="1">
    <citation type="journal article" date="2020" name="Nat. Commun.">
        <title>Large-scale genome sequencing of mycorrhizal fungi provides insights into the early evolution of symbiotic traits.</title>
        <authorList>
            <person name="Miyauchi S."/>
            <person name="Kiss E."/>
            <person name="Kuo A."/>
            <person name="Drula E."/>
            <person name="Kohler A."/>
            <person name="Sanchez-Garcia M."/>
            <person name="Morin E."/>
            <person name="Andreopoulos B."/>
            <person name="Barry K.W."/>
            <person name="Bonito G."/>
            <person name="Buee M."/>
            <person name="Carver A."/>
            <person name="Chen C."/>
            <person name="Cichocki N."/>
            <person name="Clum A."/>
            <person name="Culley D."/>
            <person name="Crous P.W."/>
            <person name="Fauchery L."/>
            <person name="Girlanda M."/>
            <person name="Hayes R.D."/>
            <person name="Keri Z."/>
            <person name="LaButti K."/>
            <person name="Lipzen A."/>
            <person name="Lombard V."/>
            <person name="Magnuson J."/>
            <person name="Maillard F."/>
            <person name="Murat C."/>
            <person name="Nolan M."/>
            <person name="Ohm R.A."/>
            <person name="Pangilinan J."/>
            <person name="Pereira M.F."/>
            <person name="Perotto S."/>
            <person name="Peter M."/>
            <person name="Pfister S."/>
            <person name="Riley R."/>
            <person name="Sitrit Y."/>
            <person name="Stielow J.B."/>
            <person name="Szollosi G."/>
            <person name="Zifcakova L."/>
            <person name="Stursova M."/>
            <person name="Spatafora J.W."/>
            <person name="Tedersoo L."/>
            <person name="Vaario L.M."/>
            <person name="Yamada A."/>
            <person name="Yan M."/>
            <person name="Wang P."/>
            <person name="Xu J."/>
            <person name="Bruns T."/>
            <person name="Baldrian P."/>
            <person name="Vilgalys R."/>
            <person name="Dunand C."/>
            <person name="Henrissat B."/>
            <person name="Grigoriev I.V."/>
            <person name="Hibbett D."/>
            <person name="Nagy L.G."/>
            <person name="Martin F.M."/>
        </authorList>
    </citation>
    <scope>NUCLEOTIDE SEQUENCE</scope>
    <source>
        <strain evidence="2">UH-Tt-Lm1</strain>
    </source>
</reference>
<protein>
    <submittedName>
        <fullName evidence="2">Uncharacterized protein</fullName>
    </submittedName>
</protein>
<gene>
    <name evidence="2" type="ORF">BJ322DRAFT_1019273</name>
</gene>